<accession>A0A0A9A8Q0</accession>
<dbReference type="EMBL" id="GBRH01249861">
    <property type="protein sequence ID" value="JAD48034.1"/>
    <property type="molecule type" value="Transcribed_RNA"/>
</dbReference>
<proteinExistence type="predicted"/>
<reference evidence="1" key="2">
    <citation type="journal article" date="2015" name="Data Brief">
        <title>Shoot transcriptome of the giant reed, Arundo donax.</title>
        <authorList>
            <person name="Barrero R.A."/>
            <person name="Guerrero F.D."/>
            <person name="Moolhuijzen P."/>
            <person name="Goolsby J.A."/>
            <person name="Tidwell J."/>
            <person name="Bellgard S.E."/>
            <person name="Bellgard M.I."/>
        </authorList>
    </citation>
    <scope>NUCLEOTIDE SEQUENCE</scope>
    <source>
        <tissue evidence="1">Shoot tissue taken approximately 20 cm above the soil surface</tissue>
    </source>
</reference>
<reference evidence="1" key="1">
    <citation type="submission" date="2014-09" db="EMBL/GenBank/DDBJ databases">
        <authorList>
            <person name="Magalhaes I.L.F."/>
            <person name="Oliveira U."/>
            <person name="Santos F.R."/>
            <person name="Vidigal T.H.D.A."/>
            <person name="Brescovit A.D."/>
            <person name="Santos A.J."/>
        </authorList>
    </citation>
    <scope>NUCLEOTIDE SEQUENCE</scope>
    <source>
        <tissue evidence="1">Shoot tissue taken approximately 20 cm above the soil surface</tissue>
    </source>
</reference>
<evidence type="ECO:0000313" key="1">
    <source>
        <dbReference type="EMBL" id="JAD48034.1"/>
    </source>
</evidence>
<protein>
    <submittedName>
        <fullName evidence="1">Uncharacterized protein</fullName>
    </submittedName>
</protein>
<name>A0A0A9A8Q0_ARUDO</name>
<organism evidence="1">
    <name type="scientific">Arundo donax</name>
    <name type="common">Giant reed</name>
    <name type="synonym">Donax arundinaceus</name>
    <dbReference type="NCBI Taxonomy" id="35708"/>
    <lineage>
        <taxon>Eukaryota</taxon>
        <taxon>Viridiplantae</taxon>
        <taxon>Streptophyta</taxon>
        <taxon>Embryophyta</taxon>
        <taxon>Tracheophyta</taxon>
        <taxon>Spermatophyta</taxon>
        <taxon>Magnoliopsida</taxon>
        <taxon>Liliopsida</taxon>
        <taxon>Poales</taxon>
        <taxon>Poaceae</taxon>
        <taxon>PACMAD clade</taxon>
        <taxon>Arundinoideae</taxon>
        <taxon>Arundineae</taxon>
        <taxon>Arundo</taxon>
    </lineage>
</organism>
<sequence>MVASVQTSAGVGKLGGIYAGSRREIWGL</sequence>
<dbReference type="AlphaFoldDB" id="A0A0A9A8Q0"/>